<dbReference type="Pfam" id="PF18962">
    <property type="entry name" value="Por_Secre_tail"/>
    <property type="match status" value="1"/>
</dbReference>
<feature type="domain" description="Secretion system C-terminal sorting" evidence="2">
    <location>
        <begin position="357"/>
        <end position="418"/>
    </location>
</feature>
<dbReference type="EMBL" id="CP136426">
    <property type="protein sequence ID" value="WOC50844.1"/>
    <property type="molecule type" value="Genomic_DNA"/>
</dbReference>
<evidence type="ECO:0000313" key="3">
    <source>
        <dbReference type="EMBL" id="WOC50844.1"/>
    </source>
</evidence>
<evidence type="ECO:0000256" key="1">
    <source>
        <dbReference type="ARBA" id="ARBA00022729"/>
    </source>
</evidence>
<evidence type="ECO:0000313" key="4">
    <source>
        <dbReference type="Proteomes" id="UP001432059"/>
    </source>
</evidence>
<dbReference type="AlphaFoldDB" id="A0AAU0EZN4"/>
<dbReference type="InterPro" id="IPR026444">
    <property type="entry name" value="Secre_tail"/>
</dbReference>
<organism evidence="3 4">
    <name type="scientific">Bergeyella porcorum</name>
    <dbReference type="NCBI Taxonomy" id="1735111"/>
    <lineage>
        <taxon>Bacteria</taxon>
        <taxon>Pseudomonadati</taxon>
        <taxon>Bacteroidota</taxon>
        <taxon>Flavobacteriia</taxon>
        <taxon>Flavobacteriales</taxon>
        <taxon>Weeksellaceae</taxon>
        <taxon>Bergeyella</taxon>
    </lineage>
</organism>
<accession>A0AAU0EZN4</accession>
<gene>
    <name evidence="3" type="ORF">BPO_0197</name>
</gene>
<dbReference type="KEGG" id="bpor:BPO_0197"/>
<evidence type="ECO:0000259" key="2">
    <source>
        <dbReference type="Pfam" id="PF18962"/>
    </source>
</evidence>
<name>A0AAU0EZN4_9FLAO</name>
<reference evidence="3" key="1">
    <citation type="submission" date="2023-10" db="EMBL/GenBank/DDBJ databases">
        <title>Characterization and whole genome sequencing of a novel strain of Bergeyella porcorum QD2021 isolated from pig.</title>
        <authorList>
            <person name="Liu G."/>
            <person name="Chen C."/>
            <person name="Han X."/>
        </authorList>
    </citation>
    <scope>NUCLEOTIDE SEQUENCE</scope>
    <source>
        <strain evidence="3">QD2021</strain>
    </source>
</reference>
<dbReference type="Proteomes" id="UP001432059">
    <property type="component" value="Chromosome"/>
</dbReference>
<dbReference type="NCBIfam" id="TIGR04183">
    <property type="entry name" value="Por_Secre_tail"/>
    <property type="match status" value="1"/>
</dbReference>
<protein>
    <recommendedName>
        <fullName evidence="2">Secretion system C-terminal sorting domain-containing protein</fullName>
    </recommendedName>
</protein>
<dbReference type="InterPro" id="IPR011889">
    <property type="entry name" value="Liste_lipo_26"/>
</dbReference>
<sequence length="420" mass="46492">MTIGVVALGQSNPIITRWETSGTADKQIAINNRGTATFTYEKVGSPSIYGSGVLQDEIKTLIDLPSSGAYIVKITPTSDNFALLIGQTQENEAAELKELLQWGNHRWGSTVSRMFHNCINLVITATDIPDFSGVTDMANLFNNCTSIVEIPNINQWNVSNVRDMSGMFNGAYRFNSDISAWDTGNVKTMGLMFASSSPNNGQFNQNIGQWNTSNVERMERMFRDNTVFNQDLSKWNTSNVIKFYEMFSGAAAFNQDLSHFDISKTNDIENFLDDSGMSCDNYTKLLKAWATNANTPSGLKFSAKGVKYGDAGKNYRNQLLTDKGWQMLAGKEDVYDASCTTGLSVKEVKATDFKIVNPVKDILKIQTSENILKTEIYSVEGRFIKAFTGKETNVASLAKGVYILNISTPRGHSSVKIIKE</sequence>
<dbReference type="InterPro" id="IPR005046">
    <property type="entry name" value="DUF285"/>
</dbReference>
<proteinExistence type="predicted"/>
<keyword evidence="4" id="KW-1185">Reference proteome</keyword>
<keyword evidence="1" id="KW-0732">Signal</keyword>
<dbReference type="NCBIfam" id="TIGR02167">
    <property type="entry name" value="Liste_lipo_26"/>
    <property type="match status" value="3"/>
</dbReference>
<dbReference type="Pfam" id="PF03382">
    <property type="entry name" value="DUF285"/>
    <property type="match status" value="2"/>
</dbReference>